<dbReference type="RefSeq" id="WP_121197730.1">
    <property type="nucleotide sequence ID" value="NZ_RBKU01000001.1"/>
</dbReference>
<dbReference type="AlphaFoldDB" id="A0A495J009"/>
<gene>
    <name evidence="1" type="ORF">BDD43_2270</name>
</gene>
<accession>A0A495J009</accession>
<dbReference type="EMBL" id="RBKU01000001">
    <property type="protein sequence ID" value="RKR82103.1"/>
    <property type="molecule type" value="Genomic_DNA"/>
</dbReference>
<dbReference type="Proteomes" id="UP000268007">
    <property type="component" value="Unassembled WGS sequence"/>
</dbReference>
<dbReference type="OrthoDB" id="794985at2"/>
<keyword evidence="2" id="KW-1185">Reference proteome</keyword>
<evidence type="ECO:0000313" key="1">
    <source>
        <dbReference type="EMBL" id="RKR82103.1"/>
    </source>
</evidence>
<reference evidence="1 2" key="1">
    <citation type="submission" date="2018-10" db="EMBL/GenBank/DDBJ databases">
        <title>Genomic Encyclopedia of Archaeal and Bacterial Type Strains, Phase II (KMG-II): from individual species to whole genera.</title>
        <authorList>
            <person name="Goeker M."/>
        </authorList>
    </citation>
    <scope>NUCLEOTIDE SEQUENCE [LARGE SCALE GENOMIC DNA]</scope>
    <source>
        <strain evidence="1 2">DSM 18602</strain>
    </source>
</reference>
<protein>
    <submittedName>
        <fullName evidence="1">Uncharacterized protein</fullName>
    </submittedName>
</protein>
<sequence>MSERSDEKQTYPFHWLDQVVEVTLNPAKTSVKHLPAETMRAISDRLPDEFAEVTSRLKAQAFCLYTGEHIKVVAGHYDQAVRLLQKQAADNLSQYPRTGLLRQTGEMILERLNDLALCLYTRYPAYLPPALPAEPEEIPAGLLSKILCALSADQLGILLRAATDAGVLVGRSFRKVCKAVAPYLSTPWKTDIRPDTLRSHGTRPESRDKEVTIAFLEKMIEKIRGYR</sequence>
<evidence type="ECO:0000313" key="2">
    <source>
        <dbReference type="Proteomes" id="UP000268007"/>
    </source>
</evidence>
<organism evidence="1 2">
    <name type="scientific">Mucilaginibacter gracilis</name>
    <dbReference type="NCBI Taxonomy" id="423350"/>
    <lineage>
        <taxon>Bacteria</taxon>
        <taxon>Pseudomonadati</taxon>
        <taxon>Bacteroidota</taxon>
        <taxon>Sphingobacteriia</taxon>
        <taxon>Sphingobacteriales</taxon>
        <taxon>Sphingobacteriaceae</taxon>
        <taxon>Mucilaginibacter</taxon>
    </lineage>
</organism>
<proteinExistence type="predicted"/>
<comment type="caution">
    <text evidence="1">The sequence shown here is derived from an EMBL/GenBank/DDBJ whole genome shotgun (WGS) entry which is preliminary data.</text>
</comment>
<name>A0A495J009_9SPHI</name>